<proteinExistence type="inferred from homology"/>
<comment type="catalytic activity">
    <reaction evidence="7 8">
        <text>L-histidinol phosphate + H2O = L-histidinol + phosphate</text>
        <dbReference type="Rhea" id="RHEA:14465"/>
        <dbReference type="ChEBI" id="CHEBI:15377"/>
        <dbReference type="ChEBI" id="CHEBI:43474"/>
        <dbReference type="ChEBI" id="CHEBI:57699"/>
        <dbReference type="ChEBI" id="CHEBI:57980"/>
        <dbReference type="EC" id="3.1.3.15"/>
    </reaction>
</comment>
<organism evidence="10 11">
    <name type="scientific">Shouchella lehensis</name>
    <dbReference type="NCBI Taxonomy" id="300825"/>
    <lineage>
        <taxon>Bacteria</taxon>
        <taxon>Bacillati</taxon>
        <taxon>Bacillota</taxon>
        <taxon>Bacilli</taxon>
        <taxon>Bacillales</taxon>
        <taxon>Bacillaceae</taxon>
        <taxon>Shouchella</taxon>
    </lineage>
</organism>
<sequence length="264" mass="29489">MVDGHVHTPYCPHGSADAMASYCEEAIKQGITQLSFTEHAPLPEGFKDPTPAQDSAMRWDDVPAYFATIKQLKSDYAKSLRILAGLEVDYIVGFEKETTAMLNELGPCLEDSILSVHFLQTANGYHCLDYSADGFWSLAEKIGGVDALYRLYYQTVQLSIDSSLGSFKPKRIGHMTLCRKYQLRYPASQSFTTEWMRILKEVRAQNLELDYNGAGVIKPDCQETYPPLFMAKKAREMGIPLIYGSDAHTVSGLKSGYDALLPNF</sequence>
<evidence type="ECO:0000256" key="7">
    <source>
        <dbReference type="ARBA" id="ARBA00049158"/>
    </source>
</evidence>
<dbReference type="Pfam" id="PF02811">
    <property type="entry name" value="PHP"/>
    <property type="match status" value="1"/>
</dbReference>
<evidence type="ECO:0000313" key="10">
    <source>
        <dbReference type="EMBL" id="TES51146.1"/>
    </source>
</evidence>
<dbReference type="CDD" id="cd12110">
    <property type="entry name" value="PHP_HisPPase_Hisj_like"/>
    <property type="match status" value="1"/>
</dbReference>
<keyword evidence="5 8" id="KW-0378">Hydrolase</keyword>
<dbReference type="NCBIfam" id="NF005996">
    <property type="entry name" value="PRK08123.1"/>
    <property type="match status" value="1"/>
</dbReference>
<dbReference type="EC" id="3.1.3.15" evidence="3 8"/>
<dbReference type="AlphaFoldDB" id="A0A4Y7WR75"/>
<dbReference type="EMBL" id="SNUX01000001">
    <property type="protein sequence ID" value="TES51146.1"/>
    <property type="molecule type" value="Genomic_DNA"/>
</dbReference>
<evidence type="ECO:0000256" key="8">
    <source>
        <dbReference type="RuleBase" id="RU366003"/>
    </source>
</evidence>
<evidence type="ECO:0000256" key="1">
    <source>
        <dbReference type="ARBA" id="ARBA00004970"/>
    </source>
</evidence>
<evidence type="ECO:0000256" key="3">
    <source>
        <dbReference type="ARBA" id="ARBA00013085"/>
    </source>
</evidence>
<keyword evidence="4 8" id="KW-0028">Amino-acid biosynthesis</keyword>
<evidence type="ECO:0000313" key="11">
    <source>
        <dbReference type="Proteomes" id="UP000298210"/>
    </source>
</evidence>
<gene>
    <name evidence="10" type="primary">hisJ</name>
    <name evidence="10" type="ORF">E2L03_04275</name>
</gene>
<keyword evidence="6 8" id="KW-0368">Histidine biosynthesis</keyword>
<feature type="domain" description="PHP" evidence="9">
    <location>
        <begin position="3"/>
        <end position="201"/>
    </location>
</feature>
<evidence type="ECO:0000256" key="5">
    <source>
        <dbReference type="ARBA" id="ARBA00022801"/>
    </source>
</evidence>
<dbReference type="PANTHER" id="PTHR21039">
    <property type="entry name" value="HISTIDINOL PHOSPHATASE-RELATED"/>
    <property type="match status" value="1"/>
</dbReference>
<accession>A0A4Y7WR75</accession>
<dbReference type="PANTHER" id="PTHR21039:SF0">
    <property type="entry name" value="HISTIDINOL-PHOSPHATASE"/>
    <property type="match status" value="1"/>
</dbReference>
<dbReference type="GO" id="GO:0005737">
    <property type="term" value="C:cytoplasm"/>
    <property type="evidence" value="ECO:0007669"/>
    <property type="project" value="TreeGrafter"/>
</dbReference>
<comment type="pathway">
    <text evidence="1 8">Amino-acid biosynthesis; L-histidine biosynthesis; L-histidine from 5-phospho-alpha-D-ribose 1-diphosphate: step 8/9.</text>
</comment>
<dbReference type="SUPFAM" id="SSF89550">
    <property type="entry name" value="PHP domain-like"/>
    <property type="match status" value="1"/>
</dbReference>
<comment type="similarity">
    <text evidence="2 8">Belongs to the PHP hydrolase family. HisK subfamily.</text>
</comment>
<reference evidence="10 11" key="1">
    <citation type="submission" date="2019-03" db="EMBL/GenBank/DDBJ databases">
        <authorList>
            <person name="Liu G."/>
        </authorList>
    </citation>
    <scope>NUCLEOTIDE SEQUENCE [LARGE SCALE GENOMIC DNA]</scope>
    <source>
        <strain evidence="10 11">DSM 19099</strain>
    </source>
</reference>
<protein>
    <recommendedName>
        <fullName evidence="3 8">Histidinol-phosphatase</fullName>
        <shortName evidence="8">HolPase</shortName>
        <ecNumber evidence="3 8">3.1.3.15</ecNumber>
    </recommendedName>
</protein>
<dbReference type="InterPro" id="IPR004013">
    <property type="entry name" value="PHP_dom"/>
</dbReference>
<dbReference type="InterPro" id="IPR010140">
    <property type="entry name" value="Histidinol_P_phosphatase_HisJ"/>
</dbReference>
<comment type="caution">
    <text evidence="10">The sequence shown here is derived from an EMBL/GenBank/DDBJ whole genome shotgun (WGS) entry which is preliminary data.</text>
</comment>
<dbReference type="RefSeq" id="WP_134258608.1">
    <property type="nucleotide sequence ID" value="NZ_LDIM01000012.1"/>
</dbReference>
<evidence type="ECO:0000256" key="6">
    <source>
        <dbReference type="ARBA" id="ARBA00023102"/>
    </source>
</evidence>
<evidence type="ECO:0000259" key="9">
    <source>
        <dbReference type="Pfam" id="PF02811"/>
    </source>
</evidence>
<dbReference type="Proteomes" id="UP000298210">
    <property type="component" value="Unassembled WGS sequence"/>
</dbReference>
<dbReference type="UniPathway" id="UPA00031">
    <property type="reaction ID" value="UER00013"/>
</dbReference>
<dbReference type="NCBIfam" id="TIGR01856">
    <property type="entry name" value="hisJ_fam"/>
    <property type="match status" value="1"/>
</dbReference>
<dbReference type="GO" id="GO:0004401">
    <property type="term" value="F:histidinol-phosphatase activity"/>
    <property type="evidence" value="ECO:0007669"/>
    <property type="project" value="UniProtKB-UniRule"/>
</dbReference>
<dbReference type="Gene3D" id="3.20.20.140">
    <property type="entry name" value="Metal-dependent hydrolases"/>
    <property type="match status" value="1"/>
</dbReference>
<dbReference type="GO" id="GO:0000105">
    <property type="term" value="P:L-histidine biosynthetic process"/>
    <property type="evidence" value="ECO:0007669"/>
    <property type="project" value="UniProtKB-UniRule"/>
</dbReference>
<evidence type="ECO:0000256" key="4">
    <source>
        <dbReference type="ARBA" id="ARBA00022605"/>
    </source>
</evidence>
<evidence type="ECO:0000256" key="2">
    <source>
        <dbReference type="ARBA" id="ARBA00009152"/>
    </source>
</evidence>
<dbReference type="InterPro" id="IPR016195">
    <property type="entry name" value="Pol/histidinol_Pase-like"/>
</dbReference>
<name>A0A4Y7WR75_9BACI</name>